<proteinExistence type="predicted"/>
<keyword evidence="1" id="KW-0812">Transmembrane</keyword>
<evidence type="ECO:0000313" key="3">
    <source>
        <dbReference type="Proteomes" id="UP000179106"/>
    </source>
</evidence>
<evidence type="ECO:0000256" key="1">
    <source>
        <dbReference type="SAM" id="Phobius"/>
    </source>
</evidence>
<gene>
    <name evidence="2" type="ORF">A3B25_02755</name>
</gene>
<organism evidence="2 3">
    <name type="scientific">Candidatus Ryanbacteria bacterium RIFCSPLOWO2_01_FULL_48_26</name>
    <dbReference type="NCBI Taxonomy" id="1802126"/>
    <lineage>
        <taxon>Bacteria</taxon>
        <taxon>Candidatus Ryaniibacteriota</taxon>
    </lineage>
</organism>
<dbReference type="AlphaFoldDB" id="A0A1G2GUU4"/>
<evidence type="ECO:0000313" key="2">
    <source>
        <dbReference type="EMBL" id="OGZ53974.1"/>
    </source>
</evidence>
<sequence>MENPFEKKPITLIISLAAIILLILGAGIISSYFGKPAETTAILPDSPYSITWENTRGNLILREGETRQVRTKFSLLNIQQTSTPDGKIATSSRTLILTIAAFILDQSSSTSKTCTWKLPISLRRVSDELGTLVLPTETFLESTPITEHCVKPGFPTIAKKNIVFPIPETEHDFLFTTDDDPSHILFSAHLNADETIDVEQIPQEIPG</sequence>
<accession>A0A1G2GUU4</accession>
<reference evidence="2 3" key="1">
    <citation type="journal article" date="2016" name="Nat. Commun.">
        <title>Thousands of microbial genomes shed light on interconnected biogeochemical processes in an aquifer system.</title>
        <authorList>
            <person name="Anantharaman K."/>
            <person name="Brown C.T."/>
            <person name="Hug L.A."/>
            <person name="Sharon I."/>
            <person name="Castelle C.J."/>
            <person name="Probst A.J."/>
            <person name="Thomas B.C."/>
            <person name="Singh A."/>
            <person name="Wilkins M.J."/>
            <person name="Karaoz U."/>
            <person name="Brodie E.L."/>
            <person name="Williams K.H."/>
            <person name="Hubbard S.S."/>
            <person name="Banfield J.F."/>
        </authorList>
    </citation>
    <scope>NUCLEOTIDE SEQUENCE [LARGE SCALE GENOMIC DNA]</scope>
</reference>
<keyword evidence="1" id="KW-1133">Transmembrane helix</keyword>
<comment type="caution">
    <text evidence="2">The sequence shown here is derived from an EMBL/GenBank/DDBJ whole genome shotgun (WGS) entry which is preliminary data.</text>
</comment>
<feature type="transmembrane region" description="Helical" evidence="1">
    <location>
        <begin position="12"/>
        <end position="33"/>
    </location>
</feature>
<dbReference type="EMBL" id="MHNW01000012">
    <property type="protein sequence ID" value="OGZ53974.1"/>
    <property type="molecule type" value="Genomic_DNA"/>
</dbReference>
<name>A0A1G2GUU4_9BACT</name>
<keyword evidence="1" id="KW-0472">Membrane</keyword>
<protein>
    <submittedName>
        <fullName evidence="2">Uncharacterized protein</fullName>
    </submittedName>
</protein>
<dbReference type="Proteomes" id="UP000179106">
    <property type="component" value="Unassembled WGS sequence"/>
</dbReference>